<comment type="caution">
    <text evidence="2">The sequence shown here is derived from an EMBL/GenBank/DDBJ whole genome shotgun (WGS) entry which is preliminary data.</text>
</comment>
<name>A0A0M2K3E7_9MYCO</name>
<sequence>MTDLATVENSIRRRSFGTLSTLDSSGNPHATAVTYAAAGEGTNLTLYITTRTTNIKVRNIRRRPQVAFVIPVPHRFLPMMPPAAIQFAGSAEILNHENADARGAFHADWFLRRILAAEERIVSQSAELCFIAVRPRRWLSTYGIGMSALDILRHPGDAIGRADLTGGN</sequence>
<dbReference type="InterPro" id="IPR012349">
    <property type="entry name" value="Split_barrel_FMN-bd"/>
</dbReference>
<evidence type="ECO:0000313" key="4">
    <source>
        <dbReference type="Proteomes" id="UP000034150"/>
    </source>
</evidence>
<dbReference type="PATRIC" id="fig|1807.13.peg.1666"/>
<evidence type="ECO:0000313" key="3">
    <source>
        <dbReference type="EMBL" id="TDL06735.1"/>
    </source>
</evidence>
<dbReference type="Gene3D" id="2.30.110.10">
    <property type="entry name" value="Electron Transport, Fmn-binding Protein, Chain A"/>
    <property type="match status" value="1"/>
</dbReference>
<evidence type="ECO:0000313" key="2">
    <source>
        <dbReference type="EMBL" id="KKF03419.1"/>
    </source>
</evidence>
<feature type="domain" description="Pyridoxamine 5'-phosphate oxidase N-terminal" evidence="1">
    <location>
        <begin position="8"/>
        <end position="138"/>
    </location>
</feature>
<accession>A0A0M2K3E7</accession>
<protein>
    <submittedName>
        <fullName evidence="2">Pyridoxamine 5'-phosphate oxidase</fullName>
    </submittedName>
</protein>
<proteinExistence type="predicted"/>
<dbReference type="InterPro" id="IPR011576">
    <property type="entry name" value="Pyridox_Oxase_N"/>
</dbReference>
<dbReference type="EMBL" id="SDLP01000005">
    <property type="protein sequence ID" value="TDL06735.1"/>
    <property type="molecule type" value="Genomic_DNA"/>
</dbReference>
<dbReference type="EMBL" id="LAUZ02000013">
    <property type="protein sequence ID" value="KKF03419.1"/>
    <property type="molecule type" value="Genomic_DNA"/>
</dbReference>
<organism evidence="2 4">
    <name type="scientific">Mycolicibacterium obuense</name>
    <dbReference type="NCBI Taxonomy" id="1807"/>
    <lineage>
        <taxon>Bacteria</taxon>
        <taxon>Bacillati</taxon>
        <taxon>Actinomycetota</taxon>
        <taxon>Actinomycetes</taxon>
        <taxon>Mycobacteriales</taxon>
        <taxon>Mycobacteriaceae</taxon>
        <taxon>Mycolicibacterium</taxon>
    </lineage>
</organism>
<dbReference type="AlphaFoldDB" id="A0A0M2K3E7"/>
<reference evidence="2 4" key="1">
    <citation type="submission" date="2015-04" db="EMBL/GenBank/DDBJ databases">
        <title>Genome sequence of Mycobacterium obuense UC1.</title>
        <authorList>
            <person name="Greninger A.L."/>
            <person name="Cunningham G."/>
            <person name="Chiu C.Y."/>
            <person name="Miller S."/>
        </authorList>
    </citation>
    <scope>NUCLEOTIDE SEQUENCE [LARGE SCALE GENOMIC DNA]</scope>
    <source>
        <strain evidence="2 4">UC1</strain>
    </source>
</reference>
<dbReference type="SUPFAM" id="SSF50475">
    <property type="entry name" value="FMN-binding split barrel"/>
    <property type="match status" value="1"/>
</dbReference>
<dbReference type="Proteomes" id="UP000294952">
    <property type="component" value="Unassembled WGS sequence"/>
</dbReference>
<evidence type="ECO:0000259" key="1">
    <source>
        <dbReference type="Pfam" id="PF01243"/>
    </source>
</evidence>
<dbReference type="Proteomes" id="UP000034150">
    <property type="component" value="Unassembled WGS sequence"/>
</dbReference>
<gene>
    <name evidence="3" type="ORF">EUA04_18815</name>
    <name evidence="2" type="ORF">WN67_03345</name>
</gene>
<evidence type="ECO:0000313" key="5">
    <source>
        <dbReference type="Proteomes" id="UP000294952"/>
    </source>
</evidence>
<dbReference type="OrthoDB" id="3697359at2"/>
<reference evidence="3 5" key="2">
    <citation type="submission" date="2019-01" db="EMBL/GenBank/DDBJ databases">
        <title>High-quality-draft genome sequences of five non-tuberculosis mycobacteriaceae isolated from a nosocomial environment.</title>
        <authorList>
            <person name="Tiago I."/>
            <person name="Alarico S."/>
            <person name="Pereira S.G."/>
            <person name="Coelho C."/>
            <person name="Maranha A."/>
            <person name="Empadinhas N."/>
        </authorList>
    </citation>
    <scope>NUCLEOTIDE SEQUENCE [LARGE SCALE GENOMIC DNA]</scope>
    <source>
        <strain evidence="3 5">22DIII</strain>
    </source>
</reference>
<dbReference type="Pfam" id="PF01243">
    <property type="entry name" value="PNPOx_N"/>
    <property type="match status" value="1"/>
</dbReference>
<keyword evidence="4" id="KW-1185">Reference proteome</keyword>
<dbReference type="RefSeq" id="WP_046361650.1">
    <property type="nucleotide sequence ID" value="NZ_CALTXN010000054.1"/>
</dbReference>